<evidence type="ECO:0000256" key="2">
    <source>
        <dbReference type="ARBA" id="ARBA00022692"/>
    </source>
</evidence>
<keyword evidence="3 5" id="KW-1133">Transmembrane helix</keyword>
<dbReference type="InterPro" id="IPR036259">
    <property type="entry name" value="MFS_trans_sf"/>
</dbReference>
<sequence>MNTPVTDIPLSPRVRAGYGLGSVTTGSFGTVPGLMLLPYLTDTLGVAAALAGLIVFLPKAWDVVLNPIVGRISDRSTDPRGPRRPFLLLGGLPLALCFALLFAGPPLGSTALDALWVLVMFLLCATAYAFFQVPYMAMPAEITDSYHERTRLMSWRVGILAFTIMLAGASAPAVRDAFGGQSGYRVMGVLIGVLLLLGVIGSYRGTRTAPIRTASESAGTMREQLRLISSDRAFRLLLIVFVVQALASSTMLASVDYAARWVLEDEGAATALFVCFVGPALLLTPAWGRLGQRLGKRRGYLLASLVWIAATPLLFWAGSSATWWVYTVAALAGIGYSGMQLFPMAMMPDIAAQDARRSGDNRSGVYTGIWTAGETLGMALGPGLYALVLAVGHYRSADSFETIAQQPDSALTAVALGFSLLPSLLVALSLIPLLRYREPQQLP</sequence>
<dbReference type="InterPro" id="IPR039672">
    <property type="entry name" value="MFS_2"/>
</dbReference>
<dbReference type="CDD" id="cd17332">
    <property type="entry name" value="MFS_MelB_like"/>
    <property type="match status" value="1"/>
</dbReference>
<dbReference type="PROSITE" id="PS50850">
    <property type="entry name" value="MFS"/>
    <property type="match status" value="1"/>
</dbReference>
<dbReference type="EMBL" id="JAJOMB010000019">
    <property type="protein sequence ID" value="MCD5314941.1"/>
    <property type="molecule type" value="Genomic_DNA"/>
</dbReference>
<feature type="transmembrane region" description="Helical" evidence="5">
    <location>
        <begin position="267"/>
        <end position="287"/>
    </location>
</feature>
<dbReference type="Gene3D" id="1.20.1250.20">
    <property type="entry name" value="MFS general substrate transporter like domains"/>
    <property type="match status" value="2"/>
</dbReference>
<dbReference type="Proteomes" id="UP001138997">
    <property type="component" value="Unassembled WGS sequence"/>
</dbReference>
<feature type="transmembrane region" description="Helical" evidence="5">
    <location>
        <begin position="299"/>
        <end position="317"/>
    </location>
</feature>
<accession>A0A9X1NJN8</accession>
<evidence type="ECO:0000313" key="8">
    <source>
        <dbReference type="Proteomes" id="UP001138997"/>
    </source>
</evidence>
<comment type="caution">
    <text evidence="7">The sequence shown here is derived from an EMBL/GenBank/DDBJ whole genome shotgun (WGS) entry which is preliminary data.</text>
</comment>
<feature type="transmembrane region" description="Helical" evidence="5">
    <location>
        <begin position="183"/>
        <end position="203"/>
    </location>
</feature>
<evidence type="ECO:0000256" key="5">
    <source>
        <dbReference type="SAM" id="Phobius"/>
    </source>
</evidence>
<reference evidence="7" key="1">
    <citation type="submission" date="2021-11" db="EMBL/GenBank/DDBJ databases">
        <title>Streptomyces corallinus and Kineosporia corallina sp. nov., two new coral-derived marine actinobacteria.</title>
        <authorList>
            <person name="Buangrab K."/>
            <person name="Sutthacheep M."/>
            <person name="Yeemin T."/>
            <person name="Harunari E."/>
            <person name="Igarashi Y."/>
            <person name="Sripreechasak P."/>
            <person name="Kanchanasin P."/>
            <person name="Tanasupawat S."/>
            <person name="Phongsopitanun W."/>
        </authorList>
    </citation>
    <scope>NUCLEOTIDE SEQUENCE</scope>
    <source>
        <strain evidence="7">JCM 31032</strain>
    </source>
</reference>
<dbReference type="Pfam" id="PF13347">
    <property type="entry name" value="MFS_2"/>
    <property type="match status" value="1"/>
</dbReference>
<feature type="transmembrane region" description="Helical" evidence="5">
    <location>
        <begin position="86"/>
        <end position="108"/>
    </location>
</feature>
<protein>
    <submittedName>
        <fullName evidence="7">MFS transporter</fullName>
    </submittedName>
</protein>
<feature type="transmembrane region" description="Helical" evidence="5">
    <location>
        <begin position="44"/>
        <end position="65"/>
    </location>
</feature>
<keyword evidence="8" id="KW-1185">Reference proteome</keyword>
<dbReference type="GO" id="GO:0008643">
    <property type="term" value="P:carbohydrate transport"/>
    <property type="evidence" value="ECO:0007669"/>
    <property type="project" value="InterPro"/>
</dbReference>
<dbReference type="SUPFAM" id="SSF103473">
    <property type="entry name" value="MFS general substrate transporter"/>
    <property type="match status" value="1"/>
</dbReference>
<dbReference type="GO" id="GO:0015293">
    <property type="term" value="F:symporter activity"/>
    <property type="evidence" value="ECO:0007669"/>
    <property type="project" value="InterPro"/>
</dbReference>
<feature type="transmembrane region" description="Helical" evidence="5">
    <location>
        <begin position="410"/>
        <end position="434"/>
    </location>
</feature>
<keyword evidence="4 5" id="KW-0472">Membrane</keyword>
<feature type="transmembrane region" description="Helical" evidence="5">
    <location>
        <begin position="323"/>
        <end position="342"/>
    </location>
</feature>
<feature type="domain" description="Major facilitator superfamily (MFS) profile" evidence="6">
    <location>
        <begin position="1"/>
        <end position="435"/>
    </location>
</feature>
<feature type="transmembrane region" description="Helical" evidence="5">
    <location>
        <begin position="236"/>
        <end position="255"/>
    </location>
</feature>
<organism evidence="7 8">
    <name type="scientific">Kineosporia babensis</name>
    <dbReference type="NCBI Taxonomy" id="499548"/>
    <lineage>
        <taxon>Bacteria</taxon>
        <taxon>Bacillati</taxon>
        <taxon>Actinomycetota</taxon>
        <taxon>Actinomycetes</taxon>
        <taxon>Kineosporiales</taxon>
        <taxon>Kineosporiaceae</taxon>
        <taxon>Kineosporia</taxon>
    </lineage>
</organism>
<evidence type="ECO:0000313" key="7">
    <source>
        <dbReference type="EMBL" id="MCD5314941.1"/>
    </source>
</evidence>
<dbReference type="AlphaFoldDB" id="A0A9X1NJN8"/>
<evidence type="ECO:0000259" key="6">
    <source>
        <dbReference type="PROSITE" id="PS50850"/>
    </source>
</evidence>
<keyword evidence="2 5" id="KW-0812">Transmembrane</keyword>
<name>A0A9X1NJN8_9ACTN</name>
<proteinExistence type="predicted"/>
<gene>
    <name evidence="7" type="ORF">LR394_28965</name>
</gene>
<comment type="subcellular location">
    <subcellularLocation>
        <location evidence="1">Cell membrane</location>
        <topology evidence="1">Multi-pass membrane protein</topology>
    </subcellularLocation>
</comment>
<evidence type="ECO:0000256" key="3">
    <source>
        <dbReference type="ARBA" id="ARBA00022989"/>
    </source>
</evidence>
<dbReference type="RefSeq" id="WP_231447747.1">
    <property type="nucleotide sequence ID" value="NZ_JAJOMB010000019.1"/>
</dbReference>
<dbReference type="PANTHER" id="PTHR11328">
    <property type="entry name" value="MAJOR FACILITATOR SUPERFAMILY DOMAIN-CONTAINING PROTEIN"/>
    <property type="match status" value="1"/>
</dbReference>
<dbReference type="PANTHER" id="PTHR11328:SF24">
    <property type="entry name" value="MAJOR FACILITATOR SUPERFAMILY (MFS) PROFILE DOMAIN-CONTAINING PROTEIN"/>
    <property type="match status" value="1"/>
</dbReference>
<feature type="transmembrane region" description="Helical" evidence="5">
    <location>
        <begin position="152"/>
        <end position="171"/>
    </location>
</feature>
<feature type="transmembrane region" description="Helical" evidence="5">
    <location>
        <begin position="363"/>
        <end position="390"/>
    </location>
</feature>
<evidence type="ECO:0000256" key="1">
    <source>
        <dbReference type="ARBA" id="ARBA00004651"/>
    </source>
</evidence>
<feature type="transmembrane region" description="Helical" evidence="5">
    <location>
        <begin position="114"/>
        <end position="131"/>
    </location>
</feature>
<dbReference type="GO" id="GO:0005886">
    <property type="term" value="C:plasma membrane"/>
    <property type="evidence" value="ECO:0007669"/>
    <property type="project" value="UniProtKB-SubCell"/>
</dbReference>
<dbReference type="InterPro" id="IPR020846">
    <property type="entry name" value="MFS_dom"/>
</dbReference>
<evidence type="ECO:0000256" key="4">
    <source>
        <dbReference type="ARBA" id="ARBA00023136"/>
    </source>
</evidence>